<feature type="domain" description="Endonuclease GajA/Old nuclease/RecF-like AAA" evidence="1">
    <location>
        <begin position="3"/>
        <end position="379"/>
    </location>
</feature>
<evidence type="ECO:0000313" key="3">
    <source>
        <dbReference type="Proteomes" id="UP000717634"/>
    </source>
</evidence>
<dbReference type="SUPFAM" id="SSF52540">
    <property type="entry name" value="P-loop containing nucleoside triphosphate hydrolases"/>
    <property type="match status" value="1"/>
</dbReference>
<keyword evidence="3" id="KW-1185">Reference proteome</keyword>
<accession>A0ABX1HLL2</accession>
<dbReference type="Gene3D" id="3.40.50.300">
    <property type="entry name" value="P-loop containing nucleotide triphosphate hydrolases"/>
    <property type="match status" value="1"/>
</dbReference>
<dbReference type="PANTHER" id="PTHR43581:SF2">
    <property type="entry name" value="EXCINUCLEASE ATPASE SUBUNIT"/>
    <property type="match status" value="1"/>
</dbReference>
<dbReference type="Proteomes" id="UP000717634">
    <property type="component" value="Unassembled WGS sequence"/>
</dbReference>
<sequence length="464" mass="53174">MERLDVKFFGPLRDISLDIKEVNILIGPSSTGKSLLAKLFLLLKDYEQVKKFTTFQSAKHIFERYGMGDMLTTQTYIKYESDNHTLIVNKGAVRRIKKKSSLLKAYNSLIKNSDILSEIDSDDLEEYLNRTLFNSIKVLVTPMYRNIDQLPYKLYFELKTIVHLSGEILARAKYYAYTDLDEFVDSIHSYSHLEESDDELLAELYDDIERLIQYTISFSQKTVPQLKSVQNTLYIPAERILFSLISEKYFTLESSNASLPKALIDFGVIVENARKGNHIYKIDFMRLAYQFKDNKNTISHDESRFTLANAASGIQALVPLFMAIDFTNRVSSSNNNHFIVEEPELNLYPSQQKGLSEYLIKSCAHGNNGITITTHSPYVLTSINNLIQAHNAYVAFPAKELDIEDIVARECWLPYEKVSAYYINEGYAQNIMDSEMKAIGAVHIDEISEELGEEFNKLTDIIYG</sequence>
<dbReference type="EMBL" id="JAAVTK010000007">
    <property type="protein sequence ID" value="NKI90032.1"/>
    <property type="molecule type" value="Genomic_DNA"/>
</dbReference>
<dbReference type="InterPro" id="IPR041685">
    <property type="entry name" value="AAA_GajA/Old/RecF-like"/>
</dbReference>
<protein>
    <submittedName>
        <fullName evidence="2">ATPase</fullName>
    </submittedName>
</protein>
<dbReference type="PANTHER" id="PTHR43581">
    <property type="entry name" value="ATP/GTP PHOSPHATASE"/>
    <property type="match status" value="1"/>
</dbReference>
<reference evidence="2 3" key="1">
    <citation type="submission" date="2020-03" db="EMBL/GenBank/DDBJ databases">
        <title>Genomic Encyclopedia of Type Strains, Phase IV (KMG-V): Genome sequencing to study the core and pangenomes of soil and plant-associated prokaryotes.</title>
        <authorList>
            <person name="Whitman W."/>
        </authorList>
    </citation>
    <scope>NUCLEOTIDE SEQUENCE [LARGE SCALE GENOMIC DNA]</scope>
    <source>
        <strain evidence="2 3">1B</strain>
    </source>
</reference>
<evidence type="ECO:0000259" key="1">
    <source>
        <dbReference type="Pfam" id="PF13175"/>
    </source>
</evidence>
<evidence type="ECO:0000313" key="2">
    <source>
        <dbReference type="EMBL" id="NKI90032.1"/>
    </source>
</evidence>
<comment type="caution">
    <text evidence="2">The sequence shown here is derived from an EMBL/GenBank/DDBJ whole genome shotgun (WGS) entry which is preliminary data.</text>
</comment>
<proteinExistence type="predicted"/>
<dbReference type="RefSeq" id="WP_168673645.1">
    <property type="nucleotide sequence ID" value="NZ_JAAVTK010000007.1"/>
</dbReference>
<dbReference type="InterPro" id="IPR027417">
    <property type="entry name" value="P-loop_NTPase"/>
</dbReference>
<gene>
    <name evidence="2" type="ORF">HBN54_002631</name>
</gene>
<name>A0ABX1HLL2_9BACT</name>
<organism evidence="2 3">
    <name type="scientific">Hymenobacter artigasi</name>
    <dbReference type="NCBI Taxonomy" id="2719616"/>
    <lineage>
        <taxon>Bacteria</taxon>
        <taxon>Pseudomonadati</taxon>
        <taxon>Bacteroidota</taxon>
        <taxon>Cytophagia</taxon>
        <taxon>Cytophagales</taxon>
        <taxon>Hymenobacteraceae</taxon>
        <taxon>Hymenobacter</taxon>
    </lineage>
</organism>
<dbReference type="InterPro" id="IPR051396">
    <property type="entry name" value="Bact_Antivir_Def_Nuclease"/>
</dbReference>
<dbReference type="Pfam" id="PF13175">
    <property type="entry name" value="AAA_15"/>
    <property type="match status" value="1"/>
</dbReference>